<dbReference type="InParanoid" id="A0A2P5FAN2"/>
<gene>
    <name evidence="1" type="ORF">TorRG33x02_093500</name>
</gene>
<protein>
    <submittedName>
        <fullName evidence="1">Phloem protein</fullName>
    </submittedName>
</protein>
<dbReference type="PANTHER" id="PTHR32278">
    <property type="entry name" value="F-BOX DOMAIN-CONTAINING PROTEIN"/>
    <property type="match status" value="1"/>
</dbReference>
<organism evidence="1 2">
    <name type="scientific">Trema orientale</name>
    <name type="common">Charcoal tree</name>
    <name type="synonym">Celtis orientalis</name>
    <dbReference type="NCBI Taxonomy" id="63057"/>
    <lineage>
        <taxon>Eukaryota</taxon>
        <taxon>Viridiplantae</taxon>
        <taxon>Streptophyta</taxon>
        <taxon>Embryophyta</taxon>
        <taxon>Tracheophyta</taxon>
        <taxon>Spermatophyta</taxon>
        <taxon>Magnoliopsida</taxon>
        <taxon>eudicotyledons</taxon>
        <taxon>Gunneridae</taxon>
        <taxon>Pentapetalae</taxon>
        <taxon>rosids</taxon>
        <taxon>fabids</taxon>
        <taxon>Rosales</taxon>
        <taxon>Cannabaceae</taxon>
        <taxon>Trema</taxon>
    </lineage>
</organism>
<sequence length="139" mass="15966">LVVNFGHVFNIKGRLDTKLLSPNTTYRAYVYYKTTEVNGYNIFNEFSSSPPSTLMSMKLFNDGKEVYTSVFTSNLVRYYNKTRSFAGEEQNEWVALKMGEFFNDALDCDAVEMSLMETDRPYFYNGPAIIFLGMGFKAI</sequence>
<dbReference type="EMBL" id="JXTC01000048">
    <property type="protein sequence ID" value="PON94837.1"/>
    <property type="molecule type" value="Genomic_DNA"/>
</dbReference>
<dbReference type="PANTHER" id="PTHR32278:SF111">
    <property type="entry name" value="F-BOX PROTEIN PP2-B12-RELATED"/>
    <property type="match status" value="1"/>
</dbReference>
<dbReference type="AlphaFoldDB" id="A0A2P5FAN2"/>
<dbReference type="STRING" id="63057.A0A2P5FAN2"/>
<reference evidence="2" key="1">
    <citation type="submission" date="2016-06" db="EMBL/GenBank/DDBJ databases">
        <title>Parallel loss of symbiosis genes in relatives of nitrogen-fixing non-legume Parasponia.</title>
        <authorList>
            <person name="Van Velzen R."/>
            <person name="Holmer R."/>
            <person name="Bu F."/>
            <person name="Rutten L."/>
            <person name="Van Zeijl A."/>
            <person name="Liu W."/>
            <person name="Santuari L."/>
            <person name="Cao Q."/>
            <person name="Sharma T."/>
            <person name="Shen D."/>
            <person name="Roswanjaya Y."/>
            <person name="Wardhani T."/>
            <person name="Kalhor M.S."/>
            <person name="Jansen J."/>
            <person name="Van den Hoogen J."/>
            <person name="Gungor B."/>
            <person name="Hartog M."/>
            <person name="Hontelez J."/>
            <person name="Verver J."/>
            <person name="Yang W.-C."/>
            <person name="Schijlen E."/>
            <person name="Repin R."/>
            <person name="Schilthuizen M."/>
            <person name="Schranz E."/>
            <person name="Heidstra R."/>
            <person name="Miyata K."/>
            <person name="Fedorova E."/>
            <person name="Kohlen W."/>
            <person name="Bisseling T."/>
            <person name="Smit S."/>
            <person name="Geurts R."/>
        </authorList>
    </citation>
    <scope>NUCLEOTIDE SEQUENCE [LARGE SCALE GENOMIC DNA]</scope>
    <source>
        <strain evidence="2">cv. RG33-2</strain>
    </source>
</reference>
<name>A0A2P5FAN2_TREOI</name>
<accession>A0A2P5FAN2</accession>
<keyword evidence="2" id="KW-1185">Reference proteome</keyword>
<dbReference type="Proteomes" id="UP000237000">
    <property type="component" value="Unassembled WGS sequence"/>
</dbReference>
<evidence type="ECO:0000313" key="1">
    <source>
        <dbReference type="EMBL" id="PON94837.1"/>
    </source>
</evidence>
<dbReference type="InterPro" id="IPR025886">
    <property type="entry name" value="PP2-like"/>
</dbReference>
<evidence type="ECO:0000313" key="2">
    <source>
        <dbReference type="Proteomes" id="UP000237000"/>
    </source>
</evidence>
<feature type="non-terminal residue" evidence="1">
    <location>
        <position position="1"/>
    </location>
</feature>
<proteinExistence type="predicted"/>
<comment type="caution">
    <text evidence="1">The sequence shown here is derived from an EMBL/GenBank/DDBJ whole genome shotgun (WGS) entry which is preliminary data.</text>
</comment>
<dbReference type="OrthoDB" id="1918565at2759"/>
<dbReference type="Pfam" id="PF14299">
    <property type="entry name" value="PP2"/>
    <property type="match status" value="1"/>
</dbReference>